<dbReference type="InterPro" id="IPR037379">
    <property type="entry name" value="WDR74/Nsa1"/>
</dbReference>
<dbReference type="PANTHER" id="PTHR16038:SF4">
    <property type="entry name" value="WD REPEAT-CONTAINING PROTEIN 74"/>
    <property type="match status" value="1"/>
</dbReference>
<dbReference type="Proteomes" id="UP000188533">
    <property type="component" value="Unassembled WGS sequence"/>
</dbReference>
<dbReference type="PANTHER" id="PTHR16038">
    <property type="entry name" value="NOP SEVEN ASSOCIATED PROTEIN 1"/>
    <property type="match status" value="1"/>
</dbReference>
<comment type="similarity">
    <text evidence="2">Belongs to the NSA1 family.</text>
</comment>
<reference evidence="6 7" key="2">
    <citation type="submission" date="2017-02" db="EMBL/GenBank/DDBJ databases">
        <title>A genome survey and senescence transcriptome analysis in Lentinula edodes.</title>
        <authorList>
            <person name="Sakamoto Y."/>
            <person name="Nakade K."/>
            <person name="Sato S."/>
            <person name="Yoshida Y."/>
            <person name="Miyazaki K."/>
            <person name="Natsume S."/>
            <person name="Konno N."/>
        </authorList>
    </citation>
    <scope>NUCLEOTIDE SEQUENCE [LARGE SCALE GENOMIC DNA]</scope>
    <source>
        <strain evidence="6 7">NBRC 111202</strain>
    </source>
</reference>
<organism evidence="6 7">
    <name type="scientific">Lentinula edodes</name>
    <name type="common">Shiitake mushroom</name>
    <name type="synonym">Lentinus edodes</name>
    <dbReference type="NCBI Taxonomy" id="5353"/>
    <lineage>
        <taxon>Eukaryota</taxon>
        <taxon>Fungi</taxon>
        <taxon>Dikarya</taxon>
        <taxon>Basidiomycota</taxon>
        <taxon>Agaricomycotina</taxon>
        <taxon>Agaricomycetes</taxon>
        <taxon>Agaricomycetidae</taxon>
        <taxon>Agaricales</taxon>
        <taxon>Marasmiineae</taxon>
        <taxon>Omphalotaceae</taxon>
        <taxon>Lentinula</taxon>
    </lineage>
</organism>
<feature type="region of interest" description="Disordered" evidence="5">
    <location>
        <begin position="23"/>
        <end position="47"/>
    </location>
</feature>
<dbReference type="EMBL" id="BDGU01000093">
    <property type="protein sequence ID" value="GAW02370.1"/>
    <property type="molecule type" value="Genomic_DNA"/>
</dbReference>
<dbReference type="AlphaFoldDB" id="A0A1Q3E551"/>
<comment type="subunit">
    <text evidence="3">Component of the pre-66S ribosomal particle.</text>
</comment>
<dbReference type="CDD" id="cd22857">
    <property type="entry name" value="WDR74"/>
    <property type="match status" value="1"/>
</dbReference>
<comment type="function">
    <text evidence="1">Involved in the biogenesis of the 60S ribosomal subunit.</text>
</comment>
<dbReference type="Gene3D" id="2.130.10.10">
    <property type="entry name" value="YVTN repeat-like/Quinoprotein amine dehydrogenase"/>
    <property type="match status" value="2"/>
</dbReference>
<evidence type="ECO:0000256" key="3">
    <source>
        <dbReference type="ARBA" id="ARBA00011187"/>
    </source>
</evidence>
<evidence type="ECO:0000256" key="5">
    <source>
        <dbReference type="SAM" id="MobiDB-lite"/>
    </source>
</evidence>
<proteinExistence type="inferred from homology"/>
<comment type="caution">
    <text evidence="6">The sequence shown here is derived from an EMBL/GenBank/DDBJ whole genome shotgun (WGS) entry which is preliminary data.</text>
</comment>
<feature type="compositionally biased region" description="Acidic residues" evidence="5">
    <location>
        <begin position="377"/>
        <end position="401"/>
    </location>
</feature>
<feature type="region of interest" description="Disordered" evidence="5">
    <location>
        <begin position="360"/>
        <end position="414"/>
    </location>
</feature>
<evidence type="ECO:0000313" key="7">
    <source>
        <dbReference type="Proteomes" id="UP000188533"/>
    </source>
</evidence>
<dbReference type="OrthoDB" id="18388at2759"/>
<dbReference type="STRING" id="5353.A0A1Q3E551"/>
<keyword evidence="7" id="KW-1185">Reference proteome</keyword>
<sequence>MRFFTGDELGNLKILQLKTSGSDTSKLEQLNRPTEKPENSGVQVLSARTQSDSPVTLLAAGYSNGRAELLTIAEDDAITSLQQWTETRLKNGQRYVGIHCTERNVLSCTSNGALRMTVIEQDSSDTAPTFLTTSLPTRLCDWRLSENQNTFAYGGDEVDLSVWDTERAFQNRVEDLTSSTAAAKKRKRNDTLFPGEIWRAKNVPNDNLGLRQPIRITALCYLSASSGPNHHLLTGTQLGSVRQYDTRAARRPTSDWKIAKVGGVETLEQGFNLHEVFVSDSGSNLFALDLRNGRVSYSYKGLAGSVTSIAPSPTFMVSVARDRYCRIHSTFPAPEQPGQQQEHKGEVLEKIFSKSTPTVVVWDGDHSSTKPIASSQELEEGDGDSDEDVWDNMEEVDDDGEVQGSKTTKKQRND</sequence>
<dbReference type="GO" id="GO:0030687">
    <property type="term" value="C:preribosome, large subunit precursor"/>
    <property type="evidence" value="ECO:0007669"/>
    <property type="project" value="TreeGrafter"/>
</dbReference>
<protein>
    <recommendedName>
        <fullName evidence="4">Ribosome biogenesis protein NSA1</fullName>
    </recommendedName>
</protein>
<dbReference type="InterPro" id="IPR036322">
    <property type="entry name" value="WD40_repeat_dom_sf"/>
</dbReference>
<dbReference type="GO" id="GO:0005730">
    <property type="term" value="C:nucleolus"/>
    <property type="evidence" value="ECO:0007669"/>
    <property type="project" value="InterPro"/>
</dbReference>
<gene>
    <name evidence="6" type="ORF">LENED_004022</name>
</gene>
<dbReference type="SUPFAM" id="SSF50978">
    <property type="entry name" value="WD40 repeat-like"/>
    <property type="match status" value="1"/>
</dbReference>
<reference evidence="6 7" key="1">
    <citation type="submission" date="2016-08" db="EMBL/GenBank/DDBJ databases">
        <authorList>
            <consortium name="Lentinula edodes genome sequencing consortium"/>
            <person name="Sakamoto Y."/>
            <person name="Nakade K."/>
            <person name="Sato S."/>
            <person name="Yoshida Y."/>
            <person name="Miyazaki K."/>
            <person name="Natsume S."/>
            <person name="Konno N."/>
        </authorList>
    </citation>
    <scope>NUCLEOTIDE SEQUENCE [LARGE SCALE GENOMIC DNA]</scope>
    <source>
        <strain evidence="6 7">NBRC 111202</strain>
    </source>
</reference>
<dbReference type="InterPro" id="IPR015943">
    <property type="entry name" value="WD40/YVTN_repeat-like_dom_sf"/>
</dbReference>
<evidence type="ECO:0000256" key="4">
    <source>
        <dbReference type="ARBA" id="ARBA00014234"/>
    </source>
</evidence>
<name>A0A1Q3E551_LENED</name>
<evidence type="ECO:0000256" key="1">
    <source>
        <dbReference type="ARBA" id="ARBA00002889"/>
    </source>
</evidence>
<accession>A0A1Q3E551</accession>
<evidence type="ECO:0000313" key="6">
    <source>
        <dbReference type="EMBL" id="GAW02370.1"/>
    </source>
</evidence>
<feature type="compositionally biased region" description="Polar residues" evidence="5">
    <location>
        <begin position="23"/>
        <end position="32"/>
    </location>
</feature>
<dbReference type="GO" id="GO:0042273">
    <property type="term" value="P:ribosomal large subunit biogenesis"/>
    <property type="evidence" value="ECO:0007669"/>
    <property type="project" value="InterPro"/>
</dbReference>
<evidence type="ECO:0000256" key="2">
    <source>
        <dbReference type="ARBA" id="ARBA00007861"/>
    </source>
</evidence>